<dbReference type="GO" id="GO:0007005">
    <property type="term" value="P:mitochondrion organization"/>
    <property type="evidence" value="ECO:0007669"/>
    <property type="project" value="TreeGrafter"/>
</dbReference>
<proteinExistence type="predicted"/>
<feature type="domain" description="ATPase AAA-type core" evidence="1">
    <location>
        <begin position="2"/>
        <end position="54"/>
    </location>
</feature>
<evidence type="ECO:0000313" key="2">
    <source>
        <dbReference type="EMBL" id="CAF4435107.1"/>
    </source>
</evidence>
<dbReference type="InterPro" id="IPR003959">
    <property type="entry name" value="ATPase_AAA_core"/>
</dbReference>
<dbReference type="Proteomes" id="UP000681720">
    <property type="component" value="Unassembled WGS sequence"/>
</dbReference>
<dbReference type="GO" id="GO:0004176">
    <property type="term" value="F:ATP-dependent peptidase activity"/>
    <property type="evidence" value="ECO:0007669"/>
    <property type="project" value="TreeGrafter"/>
</dbReference>
<dbReference type="InterPro" id="IPR027417">
    <property type="entry name" value="P-loop_NTPase"/>
</dbReference>
<dbReference type="EMBL" id="CAJOBJ010065095">
    <property type="protein sequence ID" value="CAF4435107.1"/>
    <property type="molecule type" value="Genomic_DNA"/>
</dbReference>
<dbReference type="Gene3D" id="3.40.50.300">
    <property type="entry name" value="P-loop containing nucleotide triphosphate hydrolases"/>
    <property type="match status" value="1"/>
</dbReference>
<dbReference type="Pfam" id="PF00004">
    <property type="entry name" value="AAA"/>
    <property type="match status" value="1"/>
</dbReference>
<accession>A0A8S2WDH5</accession>
<dbReference type="PANTHER" id="PTHR23076">
    <property type="entry name" value="METALLOPROTEASE M41 FTSH"/>
    <property type="match status" value="1"/>
</dbReference>
<evidence type="ECO:0000259" key="1">
    <source>
        <dbReference type="Pfam" id="PF00004"/>
    </source>
</evidence>
<organism evidence="3 4">
    <name type="scientific">Rotaria magnacalcarata</name>
    <dbReference type="NCBI Taxonomy" id="392030"/>
    <lineage>
        <taxon>Eukaryota</taxon>
        <taxon>Metazoa</taxon>
        <taxon>Spiralia</taxon>
        <taxon>Gnathifera</taxon>
        <taxon>Rotifera</taxon>
        <taxon>Eurotatoria</taxon>
        <taxon>Bdelloidea</taxon>
        <taxon>Philodinida</taxon>
        <taxon>Philodinidae</taxon>
        <taxon>Rotaria</taxon>
    </lineage>
</organism>
<name>A0A8S2WDH5_9BILA</name>
<dbReference type="EMBL" id="CAJOBJ010065226">
    <property type="protein sequence ID" value="CAF4435729.1"/>
    <property type="molecule type" value="Genomic_DNA"/>
</dbReference>
<dbReference type="GO" id="GO:0005524">
    <property type="term" value="F:ATP binding"/>
    <property type="evidence" value="ECO:0007669"/>
    <property type="project" value="InterPro"/>
</dbReference>
<evidence type="ECO:0000313" key="4">
    <source>
        <dbReference type="Proteomes" id="UP000681720"/>
    </source>
</evidence>
<sequence>MFVGTGARRVRQLFTAAKARAPCVIFIDEIDSVGAKRSSSQLHPYANQTINQLL</sequence>
<evidence type="ECO:0000313" key="3">
    <source>
        <dbReference type="EMBL" id="CAF4435729.1"/>
    </source>
</evidence>
<dbReference type="PANTHER" id="PTHR23076:SF97">
    <property type="entry name" value="ATP-DEPENDENT ZINC METALLOPROTEASE YME1L1"/>
    <property type="match status" value="1"/>
</dbReference>
<dbReference type="GO" id="GO:0006515">
    <property type="term" value="P:protein quality control for misfolded or incompletely synthesized proteins"/>
    <property type="evidence" value="ECO:0007669"/>
    <property type="project" value="TreeGrafter"/>
</dbReference>
<dbReference type="SUPFAM" id="SSF52540">
    <property type="entry name" value="P-loop containing nucleoside triphosphate hydrolases"/>
    <property type="match status" value="1"/>
</dbReference>
<reference evidence="3" key="1">
    <citation type="submission" date="2021-02" db="EMBL/GenBank/DDBJ databases">
        <authorList>
            <person name="Nowell W R."/>
        </authorList>
    </citation>
    <scope>NUCLEOTIDE SEQUENCE</scope>
</reference>
<dbReference type="GO" id="GO:0005743">
    <property type="term" value="C:mitochondrial inner membrane"/>
    <property type="evidence" value="ECO:0007669"/>
    <property type="project" value="TreeGrafter"/>
</dbReference>
<protein>
    <recommendedName>
        <fullName evidence="1">ATPase AAA-type core domain-containing protein</fullName>
    </recommendedName>
</protein>
<gene>
    <name evidence="2" type="ORF">GIL414_LOCUS31711</name>
    <name evidence="3" type="ORF">GIL414_LOCUS31737</name>
</gene>
<dbReference type="AlphaFoldDB" id="A0A8S2WDH5"/>
<dbReference type="GO" id="GO:0016887">
    <property type="term" value="F:ATP hydrolysis activity"/>
    <property type="evidence" value="ECO:0007669"/>
    <property type="project" value="InterPro"/>
</dbReference>
<feature type="non-terminal residue" evidence="3">
    <location>
        <position position="1"/>
    </location>
</feature>
<comment type="caution">
    <text evidence="3">The sequence shown here is derived from an EMBL/GenBank/DDBJ whole genome shotgun (WGS) entry which is preliminary data.</text>
</comment>